<keyword evidence="7" id="KW-0611">Plant defense</keyword>
<evidence type="ECO:0000256" key="3">
    <source>
        <dbReference type="ARBA" id="ARBA00022525"/>
    </source>
</evidence>
<dbReference type="PANTHER" id="PTHR33830:SF10">
    <property type="entry name" value="DEFENSIN-LIKE PROTEIN 122-RELATED"/>
    <property type="match status" value="1"/>
</dbReference>
<feature type="transmembrane region" description="Helical" evidence="9">
    <location>
        <begin position="6"/>
        <end position="25"/>
    </location>
</feature>
<keyword evidence="9" id="KW-0812">Transmembrane</keyword>
<keyword evidence="3" id="KW-0964">Secreted</keyword>
<organism evidence="10 11">
    <name type="scientific">Arabidopsis thaliana</name>
    <name type="common">Mouse-ear cress</name>
    <dbReference type="NCBI Taxonomy" id="3702"/>
    <lineage>
        <taxon>Eukaryota</taxon>
        <taxon>Viridiplantae</taxon>
        <taxon>Streptophyta</taxon>
        <taxon>Embryophyta</taxon>
        <taxon>Tracheophyta</taxon>
        <taxon>Spermatophyta</taxon>
        <taxon>Magnoliopsida</taxon>
        <taxon>eudicotyledons</taxon>
        <taxon>Gunneridae</taxon>
        <taxon>Pentapetalae</taxon>
        <taxon>rosids</taxon>
        <taxon>malvids</taxon>
        <taxon>Brassicales</taxon>
        <taxon>Brassicaceae</taxon>
        <taxon>Camelineae</taxon>
        <taxon>Arabidopsis</taxon>
    </lineage>
</organism>
<reference evidence="10 11" key="1">
    <citation type="submission" date="2019-12" db="EMBL/GenBank/DDBJ databases">
        <authorList>
            <person name="Jiao W.-B."/>
            <person name="Schneeberger K."/>
        </authorList>
    </citation>
    <scope>NUCLEOTIDE SEQUENCE [LARGE SCALE GENOMIC DNA]</scope>
    <source>
        <strain evidence="11">cv. C24</strain>
    </source>
</reference>
<dbReference type="GO" id="GO:0050832">
    <property type="term" value="P:defense response to fungus"/>
    <property type="evidence" value="ECO:0007669"/>
    <property type="project" value="UniProtKB-KW"/>
</dbReference>
<dbReference type="GO" id="GO:0005576">
    <property type="term" value="C:extracellular region"/>
    <property type="evidence" value="ECO:0007669"/>
    <property type="project" value="UniProtKB-SubCell"/>
</dbReference>
<keyword evidence="9" id="KW-1133">Transmembrane helix</keyword>
<keyword evidence="9" id="KW-0472">Membrane</keyword>
<evidence type="ECO:0000256" key="5">
    <source>
        <dbReference type="ARBA" id="ARBA00022577"/>
    </source>
</evidence>
<keyword evidence="4" id="KW-0929">Antimicrobial</keyword>
<dbReference type="ExpressionAtlas" id="A0A5S9WXX7">
    <property type="expression patterns" value="baseline"/>
</dbReference>
<keyword evidence="6" id="KW-0732">Signal</keyword>
<dbReference type="OrthoDB" id="10432865at2759"/>
<evidence type="ECO:0000313" key="11">
    <source>
        <dbReference type="Proteomes" id="UP000434276"/>
    </source>
</evidence>
<dbReference type="AlphaFoldDB" id="A0A5S9WXX7"/>
<dbReference type="PANTHER" id="PTHR33830">
    <property type="entry name" value="DEFENSIN-LIKE PROTEIN 184-RELATED"/>
    <property type="match status" value="1"/>
</dbReference>
<comment type="subcellular location">
    <subcellularLocation>
        <location evidence="1">Secreted</location>
    </subcellularLocation>
</comment>
<evidence type="ECO:0000256" key="8">
    <source>
        <dbReference type="ARBA" id="ARBA00023157"/>
    </source>
</evidence>
<proteinExistence type="inferred from homology"/>
<name>A0A5S9WXX7_ARATH</name>
<keyword evidence="5" id="KW-0295">Fungicide</keyword>
<comment type="similarity">
    <text evidence="2">Belongs to the DEFL family.</text>
</comment>
<evidence type="ECO:0000313" key="10">
    <source>
        <dbReference type="EMBL" id="CAA0359652.1"/>
    </source>
</evidence>
<accession>A0A5S9WXX7</accession>
<evidence type="ECO:0000256" key="7">
    <source>
        <dbReference type="ARBA" id="ARBA00022821"/>
    </source>
</evidence>
<evidence type="ECO:0000256" key="4">
    <source>
        <dbReference type="ARBA" id="ARBA00022529"/>
    </source>
</evidence>
<dbReference type="GO" id="GO:0031640">
    <property type="term" value="P:killing of cells of another organism"/>
    <property type="evidence" value="ECO:0007669"/>
    <property type="project" value="UniProtKB-KW"/>
</dbReference>
<evidence type="ECO:0000256" key="1">
    <source>
        <dbReference type="ARBA" id="ARBA00004613"/>
    </source>
</evidence>
<dbReference type="EMBL" id="CACSHJ010000088">
    <property type="protein sequence ID" value="CAA0359652.1"/>
    <property type="molecule type" value="Genomic_DNA"/>
</dbReference>
<gene>
    <name evidence="10" type="ORF">C24_LOCUS7538</name>
</gene>
<dbReference type="Proteomes" id="UP000434276">
    <property type="component" value="Unassembled WGS sequence"/>
</dbReference>
<keyword evidence="8" id="KW-1015">Disulfide bond</keyword>
<evidence type="ECO:0000256" key="9">
    <source>
        <dbReference type="SAM" id="Phobius"/>
    </source>
</evidence>
<dbReference type="InterPro" id="IPR010851">
    <property type="entry name" value="DEFL"/>
</dbReference>
<protein>
    <submittedName>
        <fullName evidence="10">Uncharacterized protein</fullName>
    </submittedName>
</protein>
<dbReference type="Pfam" id="PF07333">
    <property type="entry name" value="SLR1-BP"/>
    <property type="match status" value="1"/>
</dbReference>
<evidence type="ECO:0000256" key="6">
    <source>
        <dbReference type="ARBA" id="ARBA00022729"/>
    </source>
</evidence>
<evidence type="ECO:0000256" key="2">
    <source>
        <dbReference type="ARBA" id="ARBA00006722"/>
    </source>
</evidence>
<sequence>MAKNRVLTIFYGAIYYCICFKYVLLGMVVEKTQGHICHDYLEGDHCDPRDCNLDCCDKWKGTGTCEPPTGTPLTRTCYCTYDC</sequence>